<keyword evidence="8" id="KW-1185">Reference proteome</keyword>
<evidence type="ECO:0000256" key="4">
    <source>
        <dbReference type="ARBA" id="ARBA00022989"/>
    </source>
</evidence>
<reference evidence="7" key="1">
    <citation type="submission" date="2020-07" db="EMBL/GenBank/DDBJ databases">
        <title>Draft Genome Sequence of a Deep-Sea Yeast, Naganishia (Cryptococcus) liquefaciens strain N6.</title>
        <authorList>
            <person name="Han Y.W."/>
            <person name="Kajitani R."/>
            <person name="Morimoto H."/>
            <person name="Parhat M."/>
            <person name="Tsubouchi H."/>
            <person name="Bakenova O."/>
            <person name="Ogata M."/>
            <person name="Argunhan B."/>
            <person name="Aoki R."/>
            <person name="Kajiwara S."/>
            <person name="Itoh T."/>
            <person name="Iwasaki H."/>
        </authorList>
    </citation>
    <scope>NUCLEOTIDE SEQUENCE</scope>
    <source>
        <strain evidence="7">N6</strain>
    </source>
</reference>
<dbReference type="GO" id="GO:0045039">
    <property type="term" value="P:protein insertion into mitochondrial inner membrane"/>
    <property type="evidence" value="ECO:0007669"/>
    <property type="project" value="TreeGrafter"/>
</dbReference>
<dbReference type="InterPro" id="IPR018450">
    <property type="entry name" value="Romo1/Mgr2"/>
</dbReference>
<dbReference type="PANTHER" id="PTHR28525">
    <property type="entry name" value="REACTIVE OXYGEN SPECIES MODULATOR 1"/>
    <property type="match status" value="1"/>
</dbReference>
<comment type="similarity">
    <text evidence="2">Belongs to the MGR2 family.</text>
</comment>
<keyword evidence="5 6" id="KW-0472">Membrane</keyword>
<dbReference type="AlphaFoldDB" id="A0A8H3TSS2"/>
<organism evidence="7 8">
    <name type="scientific">Naganishia liquefaciens</name>
    <dbReference type="NCBI Taxonomy" id="104408"/>
    <lineage>
        <taxon>Eukaryota</taxon>
        <taxon>Fungi</taxon>
        <taxon>Dikarya</taxon>
        <taxon>Basidiomycota</taxon>
        <taxon>Agaricomycotina</taxon>
        <taxon>Tremellomycetes</taxon>
        <taxon>Filobasidiales</taxon>
        <taxon>Filobasidiaceae</taxon>
        <taxon>Naganishia</taxon>
    </lineage>
</organism>
<dbReference type="PANTHER" id="PTHR28525:SF1">
    <property type="entry name" value="REACTIVE OXYGEN SPECIES MODULATOR 1"/>
    <property type="match status" value="1"/>
</dbReference>
<evidence type="ECO:0000256" key="5">
    <source>
        <dbReference type="ARBA" id="ARBA00023136"/>
    </source>
</evidence>
<comment type="subcellular location">
    <subcellularLocation>
        <location evidence="1">Membrane</location>
    </subcellularLocation>
</comment>
<dbReference type="Pfam" id="PF10247">
    <property type="entry name" value="Romo1"/>
    <property type="match status" value="1"/>
</dbReference>
<evidence type="ECO:0000256" key="2">
    <source>
        <dbReference type="ARBA" id="ARBA00007839"/>
    </source>
</evidence>
<dbReference type="GO" id="GO:0005744">
    <property type="term" value="C:TIM23 mitochondrial import inner membrane translocase complex"/>
    <property type="evidence" value="ECO:0007669"/>
    <property type="project" value="TreeGrafter"/>
</dbReference>
<evidence type="ECO:0000256" key="3">
    <source>
        <dbReference type="ARBA" id="ARBA00022692"/>
    </source>
</evidence>
<comment type="caution">
    <text evidence="7">The sequence shown here is derived from an EMBL/GenBank/DDBJ whole genome shotgun (WGS) entry which is preliminary data.</text>
</comment>
<evidence type="ECO:0000256" key="1">
    <source>
        <dbReference type="ARBA" id="ARBA00004370"/>
    </source>
</evidence>
<sequence>MPPPPQTMGDGGVWQKVKMGALMGSGVGLTIGFIFGSFSILRGGPGPRGALATLSQYMLSSAATFGFFMSIGSVIRTDSPYALPIGYSPTLIAAATSGPVFSSALTHKFRSAEKVEVEVMPRRAGANRWL</sequence>
<evidence type="ECO:0000313" key="7">
    <source>
        <dbReference type="EMBL" id="GHJ85980.1"/>
    </source>
</evidence>
<proteinExistence type="inferred from homology"/>
<dbReference type="GO" id="GO:0030150">
    <property type="term" value="P:protein import into mitochondrial matrix"/>
    <property type="evidence" value="ECO:0007669"/>
    <property type="project" value="TreeGrafter"/>
</dbReference>
<dbReference type="Proteomes" id="UP000620104">
    <property type="component" value="Unassembled WGS sequence"/>
</dbReference>
<dbReference type="OrthoDB" id="5409308at2759"/>
<keyword evidence="3 6" id="KW-0812">Transmembrane</keyword>
<feature type="transmembrane region" description="Helical" evidence="6">
    <location>
        <begin position="81"/>
        <end position="101"/>
    </location>
</feature>
<name>A0A8H3TSS2_9TREE</name>
<feature type="transmembrane region" description="Helical" evidence="6">
    <location>
        <begin position="20"/>
        <end position="41"/>
    </location>
</feature>
<accession>A0A8H3TSS2</accession>
<dbReference type="SMART" id="SM01378">
    <property type="entry name" value="Romo1"/>
    <property type="match status" value="1"/>
</dbReference>
<protein>
    <submittedName>
        <fullName evidence="7">Uncharacterized protein</fullName>
    </submittedName>
</protein>
<evidence type="ECO:0000256" key="6">
    <source>
        <dbReference type="SAM" id="Phobius"/>
    </source>
</evidence>
<feature type="transmembrane region" description="Helical" evidence="6">
    <location>
        <begin position="53"/>
        <end position="75"/>
    </location>
</feature>
<dbReference type="EMBL" id="BLZA01000017">
    <property type="protein sequence ID" value="GHJ85980.1"/>
    <property type="molecule type" value="Genomic_DNA"/>
</dbReference>
<gene>
    <name evidence="7" type="ORF">NliqN6_2382</name>
</gene>
<keyword evidence="4 6" id="KW-1133">Transmembrane helix</keyword>
<evidence type="ECO:0000313" key="8">
    <source>
        <dbReference type="Proteomes" id="UP000620104"/>
    </source>
</evidence>